<comment type="caution">
    <text evidence="1">The sequence shown here is derived from an EMBL/GenBank/DDBJ whole genome shotgun (WGS) entry which is preliminary data.</text>
</comment>
<protein>
    <submittedName>
        <fullName evidence="1">Uncharacterized protein</fullName>
    </submittedName>
</protein>
<dbReference type="Proteomes" id="UP000646244">
    <property type="component" value="Unassembled WGS sequence"/>
</dbReference>
<accession>A0A918TCM6</accession>
<dbReference type="AlphaFoldDB" id="A0A918TCM6"/>
<gene>
    <name evidence="1" type="ORF">GCM10010507_09980</name>
</gene>
<name>A0A918TCM6_STRCJ</name>
<evidence type="ECO:0000313" key="1">
    <source>
        <dbReference type="EMBL" id="GHC38453.1"/>
    </source>
</evidence>
<dbReference type="EMBL" id="BMVB01000003">
    <property type="protein sequence ID" value="GHC38453.1"/>
    <property type="molecule type" value="Genomic_DNA"/>
</dbReference>
<sequence length="105" mass="11206">MPGARWLRTGIPWRDLLSRFGSRQTIYDVTDRPAAARTVGGRRSPSKGRRRADIRVRSCPGLFRTGFDAGADQAGRDVRCPGQSGTGIALAPPKACQQAGPTVAA</sequence>
<proteinExistence type="predicted"/>
<evidence type="ECO:0000313" key="2">
    <source>
        <dbReference type="Proteomes" id="UP000646244"/>
    </source>
</evidence>
<reference evidence="1" key="1">
    <citation type="journal article" date="2014" name="Int. J. Syst. Evol. Microbiol.">
        <title>Complete genome sequence of Corynebacterium casei LMG S-19264T (=DSM 44701T), isolated from a smear-ripened cheese.</title>
        <authorList>
            <consortium name="US DOE Joint Genome Institute (JGI-PGF)"/>
            <person name="Walter F."/>
            <person name="Albersmeier A."/>
            <person name="Kalinowski J."/>
            <person name="Ruckert C."/>
        </authorList>
    </citation>
    <scope>NUCLEOTIDE SEQUENCE</scope>
    <source>
        <strain evidence="1">JCM 4633</strain>
    </source>
</reference>
<organism evidence="1 2">
    <name type="scientific">Streptomyces cinnamoneus</name>
    <name type="common">Streptoverticillium cinnamoneum</name>
    <dbReference type="NCBI Taxonomy" id="53446"/>
    <lineage>
        <taxon>Bacteria</taxon>
        <taxon>Bacillati</taxon>
        <taxon>Actinomycetota</taxon>
        <taxon>Actinomycetes</taxon>
        <taxon>Kitasatosporales</taxon>
        <taxon>Streptomycetaceae</taxon>
        <taxon>Streptomyces</taxon>
        <taxon>Streptomyces cinnamoneus group</taxon>
    </lineage>
</organism>
<reference evidence="1" key="2">
    <citation type="submission" date="2020-09" db="EMBL/GenBank/DDBJ databases">
        <authorList>
            <person name="Sun Q."/>
            <person name="Ohkuma M."/>
        </authorList>
    </citation>
    <scope>NUCLEOTIDE SEQUENCE</scope>
    <source>
        <strain evidence="1">JCM 4633</strain>
    </source>
</reference>